<dbReference type="SUPFAM" id="SSF47323">
    <property type="entry name" value="Anticodon-binding domain of a subclass of class I aminoacyl-tRNA synthetases"/>
    <property type="match status" value="1"/>
</dbReference>
<dbReference type="GO" id="GO:0005524">
    <property type="term" value="F:ATP binding"/>
    <property type="evidence" value="ECO:0007669"/>
    <property type="project" value="UniProtKB-KW"/>
</dbReference>
<keyword evidence="6" id="KW-1185">Reference proteome</keyword>
<sequence>MTPADVRRALARAAGAPVEVRSLGAGAYGAVVEEPQVVAERMRSAAGVLGVEVSGAFLTVRVAPEGVVSGILAEGNSYGDKGFVGPAGWSDRPRTFENPGFRVRYAFARSFWVGEWARELGVRGGDVSGRNEELLLLGALGELPGRADQARRERQALPLVRFLVRLGDIYHDFFERYPAVPKGDEKPGAVHAARVTLASVVGIALGNGMKMIGETPRERI</sequence>
<protein>
    <submittedName>
        <fullName evidence="5">Anticodon-binding protein</fullName>
    </submittedName>
</protein>
<proteinExistence type="predicted"/>
<dbReference type="GO" id="GO:0004814">
    <property type="term" value="F:arginine-tRNA ligase activity"/>
    <property type="evidence" value="ECO:0007669"/>
    <property type="project" value="InterPro"/>
</dbReference>
<organism evidence="5 6">
    <name type="scientific">Actinomadura barringtoniae</name>
    <dbReference type="NCBI Taxonomy" id="1427535"/>
    <lineage>
        <taxon>Bacteria</taxon>
        <taxon>Bacillati</taxon>
        <taxon>Actinomycetota</taxon>
        <taxon>Actinomycetes</taxon>
        <taxon>Streptosporangiales</taxon>
        <taxon>Thermomonosporaceae</taxon>
        <taxon>Actinomadura</taxon>
    </lineage>
</organism>
<dbReference type="AlphaFoldDB" id="A0A939T4G8"/>
<dbReference type="SMART" id="SM00836">
    <property type="entry name" value="DALR_1"/>
    <property type="match status" value="1"/>
</dbReference>
<evidence type="ECO:0000256" key="3">
    <source>
        <dbReference type="ARBA" id="ARBA00022840"/>
    </source>
</evidence>
<dbReference type="InterPro" id="IPR008909">
    <property type="entry name" value="DALR_anticod-bd"/>
</dbReference>
<name>A0A939T4G8_9ACTN</name>
<dbReference type="Proteomes" id="UP000669179">
    <property type="component" value="Unassembled WGS sequence"/>
</dbReference>
<keyword evidence="2" id="KW-0547">Nucleotide-binding</keyword>
<evidence type="ECO:0000256" key="2">
    <source>
        <dbReference type="ARBA" id="ARBA00022741"/>
    </source>
</evidence>
<dbReference type="EMBL" id="JAGEOJ010000005">
    <property type="protein sequence ID" value="MBO2448194.1"/>
    <property type="molecule type" value="Genomic_DNA"/>
</dbReference>
<dbReference type="Gene3D" id="1.10.730.10">
    <property type="entry name" value="Isoleucyl-tRNA Synthetase, Domain 1"/>
    <property type="match status" value="1"/>
</dbReference>
<dbReference type="InterPro" id="IPR009080">
    <property type="entry name" value="tRNAsynth_Ia_anticodon-bd"/>
</dbReference>
<evidence type="ECO:0000313" key="6">
    <source>
        <dbReference type="Proteomes" id="UP000669179"/>
    </source>
</evidence>
<evidence type="ECO:0000256" key="1">
    <source>
        <dbReference type="ARBA" id="ARBA00022598"/>
    </source>
</evidence>
<feature type="domain" description="DALR anticodon binding" evidence="4">
    <location>
        <begin position="103"/>
        <end position="220"/>
    </location>
</feature>
<dbReference type="RefSeq" id="WP_208255844.1">
    <property type="nucleotide sequence ID" value="NZ_JAGEOJ010000005.1"/>
</dbReference>
<gene>
    <name evidence="5" type="ORF">J4573_13905</name>
</gene>
<dbReference type="Pfam" id="PF05746">
    <property type="entry name" value="DALR_1"/>
    <property type="match status" value="1"/>
</dbReference>
<comment type="caution">
    <text evidence="5">The sequence shown here is derived from an EMBL/GenBank/DDBJ whole genome shotgun (WGS) entry which is preliminary data.</text>
</comment>
<evidence type="ECO:0000313" key="5">
    <source>
        <dbReference type="EMBL" id="MBO2448194.1"/>
    </source>
</evidence>
<dbReference type="GO" id="GO:0006420">
    <property type="term" value="P:arginyl-tRNA aminoacylation"/>
    <property type="evidence" value="ECO:0007669"/>
    <property type="project" value="InterPro"/>
</dbReference>
<evidence type="ECO:0000259" key="4">
    <source>
        <dbReference type="SMART" id="SM00836"/>
    </source>
</evidence>
<accession>A0A939T4G8</accession>
<keyword evidence="1" id="KW-0436">Ligase</keyword>
<reference evidence="5" key="1">
    <citation type="submission" date="2021-03" db="EMBL/GenBank/DDBJ databases">
        <authorList>
            <person name="Kanchanasin P."/>
            <person name="Saeng-In P."/>
            <person name="Phongsopitanun W."/>
            <person name="Yuki M."/>
            <person name="Kudo T."/>
            <person name="Ohkuma M."/>
            <person name="Tanasupawat S."/>
        </authorList>
    </citation>
    <scope>NUCLEOTIDE SEQUENCE</scope>
    <source>
        <strain evidence="5">GKU 128</strain>
    </source>
</reference>
<keyword evidence="3" id="KW-0067">ATP-binding</keyword>